<dbReference type="InterPro" id="IPR051091">
    <property type="entry name" value="O-Glucosyltr/Glycosyltrsf_90"/>
</dbReference>
<feature type="transmembrane region" description="Helical" evidence="1">
    <location>
        <begin position="20"/>
        <end position="38"/>
    </location>
</feature>
<dbReference type="GeneID" id="37202299"/>
<gene>
    <name evidence="3" type="ORF">BO97DRAFT_439753</name>
</gene>
<dbReference type="PANTHER" id="PTHR12203:SF107">
    <property type="entry name" value="GLYCOSYL TRANSFERASE CAP10 DOMAIN-CONTAINING PROTEIN"/>
    <property type="match status" value="1"/>
</dbReference>
<dbReference type="SMART" id="SM00672">
    <property type="entry name" value="CAP10"/>
    <property type="match status" value="1"/>
</dbReference>
<evidence type="ECO:0000256" key="1">
    <source>
        <dbReference type="SAM" id="Phobius"/>
    </source>
</evidence>
<sequence length="473" mass="54216">MALSRNSRWRLRQTHLLHTLYLLVLLSLAGIVLIWYGVNTDREHLYPLLTQLIPAGHCACLTSTTFQCASCLTCAQMDLLPQTALPPARPWEFEHERDGGNGGLNRAQCTAAFPGLFEEISRAGTFWKSNGGLEVEELNQIPLKHGMARVFIRRGELYVVKALSRGEDHRRKILSVLSAIHRALITDPDRVLQHDVEFVFSVEDKVTDVTTTDQPIWTFARSANEQAVWLMPDFGYWAWENVHNSIGPYDQVVDHIKRTDIPWSQKKRQLVWRGKPSFAPKLRRALMDAARGQPWGDVKHVDWNQRTNVMSLESHCQYMFIAHVEGRSYSASLKYRQACNSVVVAHKLQYIQHHHYLLVSEGPNQNYVEVERDFSDLAAKVESLLDDPTRAERIANNSVQTFRDRYLTKAAEACYWRMLFEGYSDVWNGSVPTESQSQQPQGRGLRYESFVLLESRLMVEFDATSTIGLMDHT</sequence>
<reference evidence="3 4" key="1">
    <citation type="submission" date="2018-02" db="EMBL/GenBank/DDBJ databases">
        <title>The genomes of Aspergillus section Nigri reveals drivers in fungal speciation.</title>
        <authorList>
            <consortium name="DOE Joint Genome Institute"/>
            <person name="Vesth T.C."/>
            <person name="Nybo J."/>
            <person name="Theobald S."/>
            <person name="Brandl J."/>
            <person name="Frisvad J.C."/>
            <person name="Nielsen K.F."/>
            <person name="Lyhne E.K."/>
            <person name="Kogle M.E."/>
            <person name="Kuo A."/>
            <person name="Riley R."/>
            <person name="Clum A."/>
            <person name="Nolan M."/>
            <person name="Lipzen A."/>
            <person name="Salamov A."/>
            <person name="Henrissat B."/>
            <person name="Wiebenga A."/>
            <person name="De vries R.P."/>
            <person name="Grigoriev I.V."/>
            <person name="Mortensen U.H."/>
            <person name="Andersen M.R."/>
            <person name="Baker S.E."/>
        </authorList>
    </citation>
    <scope>NUCLEOTIDE SEQUENCE [LARGE SCALE GENOMIC DNA]</scope>
    <source>
        <strain evidence="3 4">CBS 101889</strain>
    </source>
</reference>
<evidence type="ECO:0000313" key="3">
    <source>
        <dbReference type="EMBL" id="RAL16804.1"/>
    </source>
</evidence>
<dbReference type="PANTHER" id="PTHR12203">
    <property type="entry name" value="KDEL LYS-ASP-GLU-LEU CONTAINING - RELATED"/>
    <property type="match status" value="1"/>
</dbReference>
<dbReference type="VEuPathDB" id="FungiDB:BO97DRAFT_439753"/>
<evidence type="ECO:0000313" key="4">
    <source>
        <dbReference type="Proteomes" id="UP000248961"/>
    </source>
</evidence>
<feature type="domain" description="Glycosyl transferase CAP10" evidence="2">
    <location>
        <begin position="195"/>
        <end position="430"/>
    </location>
</feature>
<dbReference type="Pfam" id="PF05686">
    <property type="entry name" value="Glyco_transf_90"/>
    <property type="match status" value="1"/>
</dbReference>
<dbReference type="AlphaFoldDB" id="A0A395IF54"/>
<protein>
    <submittedName>
        <fullName evidence="3">Putative endoplasmic reticulum-resident kdel protein</fullName>
    </submittedName>
</protein>
<keyword evidence="1" id="KW-0812">Transmembrane</keyword>
<dbReference type="InterPro" id="IPR006598">
    <property type="entry name" value="CAP10"/>
</dbReference>
<keyword evidence="4" id="KW-1185">Reference proteome</keyword>
<organism evidence="3 4">
    <name type="scientific">Aspergillus homomorphus (strain CBS 101889)</name>
    <dbReference type="NCBI Taxonomy" id="1450537"/>
    <lineage>
        <taxon>Eukaryota</taxon>
        <taxon>Fungi</taxon>
        <taxon>Dikarya</taxon>
        <taxon>Ascomycota</taxon>
        <taxon>Pezizomycotina</taxon>
        <taxon>Eurotiomycetes</taxon>
        <taxon>Eurotiomycetidae</taxon>
        <taxon>Eurotiales</taxon>
        <taxon>Aspergillaceae</taxon>
        <taxon>Aspergillus</taxon>
        <taxon>Aspergillus subgen. Circumdati</taxon>
    </lineage>
</organism>
<proteinExistence type="predicted"/>
<keyword evidence="1" id="KW-0472">Membrane</keyword>
<dbReference type="RefSeq" id="XP_025555958.1">
    <property type="nucleotide sequence ID" value="XM_025698010.1"/>
</dbReference>
<keyword evidence="1" id="KW-1133">Transmembrane helix</keyword>
<evidence type="ECO:0000259" key="2">
    <source>
        <dbReference type="SMART" id="SM00672"/>
    </source>
</evidence>
<accession>A0A395IF54</accession>
<dbReference type="OrthoDB" id="202415at2759"/>
<name>A0A395IF54_ASPHC</name>
<dbReference type="EMBL" id="KZ824268">
    <property type="protein sequence ID" value="RAL16804.1"/>
    <property type="molecule type" value="Genomic_DNA"/>
</dbReference>
<dbReference type="Proteomes" id="UP000248961">
    <property type="component" value="Unassembled WGS sequence"/>
</dbReference>